<dbReference type="Pfam" id="PF05236">
    <property type="entry name" value="TAF4"/>
    <property type="match status" value="1"/>
</dbReference>
<dbReference type="PANTHER" id="PTHR15138:SF14">
    <property type="entry name" value="TRANSCRIPTION INITIATION FACTOR TFIID SUBUNIT 4"/>
    <property type="match status" value="1"/>
</dbReference>
<evidence type="ECO:0000256" key="5">
    <source>
        <dbReference type="ARBA" id="ARBA00023242"/>
    </source>
</evidence>
<dbReference type="AlphaFoldDB" id="A0A1W4XI22"/>
<dbReference type="CDD" id="cd08045">
    <property type="entry name" value="HFD_TAF4"/>
    <property type="match status" value="1"/>
</dbReference>
<dbReference type="FunFam" id="1.10.20.10:FF:000015">
    <property type="entry name" value="Transcription initiation factor TFIID subunit 4B"/>
    <property type="match status" value="1"/>
</dbReference>
<reference evidence="9 10" key="1">
    <citation type="submission" date="2025-04" db="UniProtKB">
        <authorList>
            <consortium name="RefSeq"/>
        </authorList>
    </citation>
    <scope>IDENTIFICATION</scope>
    <source>
        <tissue evidence="9 10">Entire body</tissue>
    </source>
</reference>
<gene>
    <name evidence="9 10" type="primary">LOC108741955</name>
</gene>
<dbReference type="GO" id="GO:0003677">
    <property type="term" value="F:DNA binding"/>
    <property type="evidence" value="ECO:0007669"/>
    <property type="project" value="TreeGrafter"/>
</dbReference>
<evidence type="ECO:0000256" key="4">
    <source>
        <dbReference type="ARBA" id="ARBA00023163"/>
    </source>
</evidence>
<dbReference type="GeneID" id="108741955"/>
<dbReference type="SUPFAM" id="SSF47113">
    <property type="entry name" value="Histone-fold"/>
    <property type="match status" value="1"/>
</dbReference>
<name>A0A1W4XI22_AGRPL</name>
<dbReference type="InterPro" id="IPR007900">
    <property type="entry name" value="TAF4_C"/>
</dbReference>
<evidence type="ECO:0000313" key="9">
    <source>
        <dbReference type="RefSeq" id="XP_018332437.1"/>
    </source>
</evidence>
<feature type="compositionally biased region" description="Low complexity" evidence="6">
    <location>
        <begin position="892"/>
        <end position="904"/>
    </location>
</feature>
<feature type="domain" description="TAFH" evidence="7">
    <location>
        <begin position="420"/>
        <end position="516"/>
    </location>
</feature>
<evidence type="ECO:0000256" key="1">
    <source>
        <dbReference type="ARBA" id="ARBA00004123"/>
    </source>
</evidence>
<dbReference type="SMART" id="SM00549">
    <property type="entry name" value="TAFH"/>
    <property type="match status" value="1"/>
</dbReference>
<proteinExistence type="inferred from homology"/>
<dbReference type="PANTHER" id="PTHR15138">
    <property type="entry name" value="TRANSCRIPTION INITIATION FACTOR TFIID SUBUNIT 4"/>
    <property type="match status" value="1"/>
</dbReference>
<dbReference type="InterPro" id="IPR003894">
    <property type="entry name" value="TAFH_NHR1"/>
</dbReference>
<dbReference type="PROSITE" id="PS51119">
    <property type="entry name" value="TAFH"/>
    <property type="match status" value="1"/>
</dbReference>
<dbReference type="SUPFAM" id="SSF158553">
    <property type="entry name" value="TAFH domain-like"/>
    <property type="match status" value="1"/>
</dbReference>
<comment type="subcellular location">
    <subcellularLocation>
        <location evidence="1">Nucleus</location>
    </subcellularLocation>
</comment>
<evidence type="ECO:0000313" key="8">
    <source>
        <dbReference type="Proteomes" id="UP000192223"/>
    </source>
</evidence>
<keyword evidence="8" id="KW-1185">Reference proteome</keyword>
<dbReference type="RefSeq" id="XP_025833030.1">
    <property type="nucleotide sequence ID" value="XM_025977245.1"/>
</dbReference>
<sequence>MASAKFLEEALRSDVDESAVNAIVGSLENQLVTSTPAVSIQSNTSIGINQNHINSAISNGGTVPSQKHGAIINGESIVSSATTADTNKLVVNNALSGTIITGAAAQVATGAVTTSYVNQVNNNNHNNNSSNSQTSKANDTGGGGGGVKVVFSQSGQTMTSAAAVLSNRVATFPTSQTIPNGTIGLSSLTPQTVLQTTTTNVQTIQAKQPTIVIKTSGAPAGSPGLVTLPMNVSPVPQVNNVGTPSSQSSTTVLSNLQLVNVRPGVPTQPQKGQPARVVLSAPQMVGARPGAPQLTLQSLHGLQPGQQGHLLLKTENGQYQLLRVGPAPGVATGLPASSVPGATTPVTFRMQAVPAVSRLNIQFTPGPTIATIAPQKTIVQQGATAAPVSSPAPASGVTTVNNSAVPTVVQTATPVQRPANDNTKEKCRKFLANLLELSSREPKSVERSVRTLIQELIDMHVEPEDFCDRLERLLNASPQPCLIGFLKKSLPLLRHSLATKELSIDGIRPPPANVVFSIQSGTAAVATVSTQVRPAAVASSQVRLVAPGATVVRPAGAGHVVQQRLVTPVRGAVQQTTRMVATIRQPNSVATPVAVSSSQPPALHPVFPATNQVRATGATVVRQQPVQVRTPVAVRTAATPVQVKGTGASGTQAASQKSLGVSSGKPSVPSSTSKSSKDKDKKASFSASAAAAAYAGNVAGDDDINDVAAMGGVNLAEETQKILGSTEFVGTQIRSCKEDVLLNMGPLQQKLRQVMQKHGLDEPSNEVVACVSHAVQERLKNLIEKLSIITEHRLEMVKTDQRYEVTSDIKGQLKFLEDLDRAERKRHEELEREMLLRAAKSRSKTEDPEQAKLKAKAKEMQRVEMEELRQREANATALQAIGPRKKPRLDGDASAGSSQTSTGSFHSGARGQLPLRARMKKVTLRDLQFLFETEKDLCKSPLLYKSYLK</sequence>
<feature type="region of interest" description="Disordered" evidence="6">
    <location>
        <begin position="876"/>
        <end position="912"/>
    </location>
</feature>
<organism evidence="8 9">
    <name type="scientific">Agrilus planipennis</name>
    <name type="common">Emerald ash borer</name>
    <name type="synonym">Agrilus marcopoli</name>
    <dbReference type="NCBI Taxonomy" id="224129"/>
    <lineage>
        <taxon>Eukaryota</taxon>
        <taxon>Metazoa</taxon>
        <taxon>Ecdysozoa</taxon>
        <taxon>Arthropoda</taxon>
        <taxon>Hexapoda</taxon>
        <taxon>Insecta</taxon>
        <taxon>Pterygota</taxon>
        <taxon>Neoptera</taxon>
        <taxon>Endopterygota</taxon>
        <taxon>Coleoptera</taxon>
        <taxon>Polyphaga</taxon>
        <taxon>Elateriformia</taxon>
        <taxon>Buprestoidea</taxon>
        <taxon>Buprestidae</taxon>
        <taxon>Agrilinae</taxon>
        <taxon>Agrilus</taxon>
    </lineage>
</organism>
<feature type="region of interest" description="Disordered" evidence="6">
    <location>
        <begin position="642"/>
        <end position="682"/>
    </location>
</feature>
<comment type="similarity">
    <text evidence="2">Belongs to the TAF4 family.</text>
</comment>
<dbReference type="Proteomes" id="UP000192223">
    <property type="component" value="Unplaced"/>
</dbReference>
<dbReference type="STRING" id="224129.A0A1W4XI22"/>
<dbReference type="Pfam" id="PF07531">
    <property type="entry name" value="TAFH"/>
    <property type="match status" value="1"/>
</dbReference>
<feature type="compositionally biased region" description="Low complexity" evidence="6">
    <location>
        <begin position="121"/>
        <end position="135"/>
    </location>
</feature>
<accession>A0A1W4XI22</accession>
<dbReference type="GO" id="GO:0005669">
    <property type="term" value="C:transcription factor TFIID complex"/>
    <property type="evidence" value="ECO:0007669"/>
    <property type="project" value="InterPro"/>
</dbReference>
<dbReference type="GO" id="GO:0046982">
    <property type="term" value="F:protein heterodimerization activity"/>
    <property type="evidence" value="ECO:0007669"/>
    <property type="project" value="InterPro"/>
</dbReference>
<dbReference type="GO" id="GO:0006367">
    <property type="term" value="P:transcription initiation at RNA polymerase II promoter"/>
    <property type="evidence" value="ECO:0007669"/>
    <property type="project" value="TreeGrafter"/>
</dbReference>
<dbReference type="Gene3D" id="1.10.20.10">
    <property type="entry name" value="Histone, subunit A"/>
    <property type="match status" value="1"/>
</dbReference>
<dbReference type="KEGG" id="apln:108741955"/>
<feature type="compositionally biased region" description="Basic and acidic residues" evidence="6">
    <location>
        <begin position="843"/>
        <end position="858"/>
    </location>
</feature>
<keyword evidence="5" id="KW-0539">Nucleus</keyword>
<dbReference type="Gene3D" id="1.20.120.1110">
    <property type="entry name" value="TAFH/NHR1 domain"/>
    <property type="match status" value="1"/>
</dbReference>
<dbReference type="OrthoDB" id="21060at2759"/>
<feature type="region of interest" description="Disordered" evidence="6">
    <location>
        <begin position="121"/>
        <end position="148"/>
    </location>
</feature>
<feature type="compositionally biased region" description="Low complexity" evidence="6">
    <location>
        <begin position="657"/>
        <end position="674"/>
    </location>
</feature>
<dbReference type="GO" id="GO:0016251">
    <property type="term" value="F:RNA polymerase II general transcription initiation factor activity"/>
    <property type="evidence" value="ECO:0007669"/>
    <property type="project" value="TreeGrafter"/>
</dbReference>
<evidence type="ECO:0000313" key="10">
    <source>
        <dbReference type="RefSeq" id="XP_025833030.1"/>
    </source>
</evidence>
<dbReference type="InterPro" id="IPR009072">
    <property type="entry name" value="Histone-fold"/>
</dbReference>
<dbReference type="RefSeq" id="XP_018332437.1">
    <property type="nucleotide sequence ID" value="XM_018476935.2"/>
</dbReference>
<evidence type="ECO:0000256" key="3">
    <source>
        <dbReference type="ARBA" id="ARBA00023015"/>
    </source>
</evidence>
<evidence type="ECO:0000256" key="6">
    <source>
        <dbReference type="SAM" id="MobiDB-lite"/>
    </source>
</evidence>
<dbReference type="FunFam" id="1.20.120.1110:FF:000004">
    <property type="entry name" value="TBP-associated factor 4, isoform F"/>
    <property type="match status" value="1"/>
</dbReference>
<dbReference type="CTD" id="6874"/>
<feature type="region of interest" description="Disordered" evidence="6">
    <location>
        <begin position="836"/>
        <end position="858"/>
    </location>
</feature>
<keyword evidence="3" id="KW-0805">Transcription regulation</keyword>
<evidence type="ECO:0000256" key="2">
    <source>
        <dbReference type="ARBA" id="ARBA00006178"/>
    </source>
</evidence>
<keyword evidence="4" id="KW-0804">Transcription</keyword>
<protein>
    <submittedName>
        <fullName evidence="9 10">Transcription initiation factor TFIID subunit 4 isoform X1</fullName>
    </submittedName>
</protein>
<evidence type="ECO:0000259" key="7">
    <source>
        <dbReference type="PROSITE" id="PS51119"/>
    </source>
</evidence>
<dbReference type="InterPro" id="IPR045144">
    <property type="entry name" value="TAF4"/>
</dbReference>
<dbReference type="InterPro" id="IPR037249">
    <property type="entry name" value="TAFH/NHR1_dom_sf"/>
</dbReference>